<dbReference type="InterPro" id="IPR023982">
    <property type="entry name" value="CHP04029_CMD-like"/>
</dbReference>
<dbReference type="NCBIfam" id="TIGR04029">
    <property type="entry name" value="CMD_Avi_7170"/>
    <property type="match status" value="1"/>
</dbReference>
<evidence type="ECO:0000313" key="2">
    <source>
        <dbReference type="Proteomes" id="UP000660885"/>
    </source>
</evidence>
<evidence type="ECO:0000313" key="1">
    <source>
        <dbReference type="EMBL" id="MBL6078263.1"/>
    </source>
</evidence>
<dbReference type="Gene3D" id="1.20.1290.10">
    <property type="entry name" value="AhpD-like"/>
    <property type="match status" value="1"/>
</dbReference>
<organism evidence="1 2">
    <name type="scientific">Belnapia arida</name>
    <dbReference type="NCBI Taxonomy" id="2804533"/>
    <lineage>
        <taxon>Bacteria</taxon>
        <taxon>Pseudomonadati</taxon>
        <taxon>Pseudomonadota</taxon>
        <taxon>Alphaproteobacteria</taxon>
        <taxon>Acetobacterales</taxon>
        <taxon>Roseomonadaceae</taxon>
        <taxon>Belnapia</taxon>
    </lineage>
</organism>
<comment type="caution">
    <text evidence="1">The sequence shown here is derived from an EMBL/GenBank/DDBJ whole genome shotgun (WGS) entry which is preliminary data.</text>
</comment>
<dbReference type="Proteomes" id="UP000660885">
    <property type="component" value="Unassembled WGS sequence"/>
</dbReference>
<name>A0ABS1U0R5_9PROT</name>
<dbReference type="SUPFAM" id="SSF69118">
    <property type="entry name" value="AhpD-like"/>
    <property type="match status" value="1"/>
</dbReference>
<sequence>MTDVIDHLAGIGPGSALDAVRARRPEARRQAQASHDALFAPEEPGEVTLEERRALAAYVCGLHGEAEIEAFHAEGLVAGLRAAIAEAVAGSRGPGPFGHYPSGPLSAEDSEGPAWQPDAALAERLGARLAAACAHLHMLVLHPRDAAPADLQRLLDAGWSATGIVTLSQIAAFLSFQIRTIRGLAVLRASLEASP</sequence>
<dbReference type="RefSeq" id="WP_202831391.1">
    <property type="nucleotide sequence ID" value="NZ_JAETWB010000002.1"/>
</dbReference>
<protein>
    <submittedName>
        <fullName evidence="1">CMD domain protein</fullName>
    </submittedName>
</protein>
<keyword evidence="2" id="KW-1185">Reference proteome</keyword>
<gene>
    <name evidence="1" type="ORF">JMJ56_09625</name>
</gene>
<proteinExistence type="predicted"/>
<reference evidence="1 2" key="1">
    <citation type="submission" date="2021-01" db="EMBL/GenBank/DDBJ databases">
        <title>Belnapia mucosa sp. nov. and Belnapia arida sp. nov., isolated from the Tabernas Desert (Almeria, Spain).</title>
        <authorList>
            <person name="Molina-Menor E."/>
            <person name="Vidal-Verdu A."/>
            <person name="Calonge A."/>
            <person name="Satari L."/>
            <person name="Pereto J."/>
            <person name="Porcar M."/>
        </authorList>
    </citation>
    <scope>NUCLEOTIDE SEQUENCE [LARGE SCALE GENOMIC DNA]</scope>
    <source>
        <strain evidence="1 2">T18</strain>
    </source>
</reference>
<dbReference type="EMBL" id="JAETWB010000002">
    <property type="protein sequence ID" value="MBL6078263.1"/>
    <property type="molecule type" value="Genomic_DNA"/>
</dbReference>
<dbReference type="InterPro" id="IPR029032">
    <property type="entry name" value="AhpD-like"/>
</dbReference>
<accession>A0ABS1U0R5</accession>